<feature type="domain" description="ATPase dynein-related AAA" evidence="1">
    <location>
        <begin position="530"/>
        <end position="608"/>
    </location>
</feature>
<reference evidence="2" key="1">
    <citation type="submission" date="2019-08" db="EMBL/GenBank/DDBJ databases">
        <authorList>
            <person name="Ashton P.M."/>
            <person name="Dallman T."/>
            <person name="Nair S."/>
            <person name="De Pinna E."/>
            <person name="Peters T."/>
            <person name="Grant K."/>
        </authorList>
    </citation>
    <scope>NUCLEOTIDE SEQUENCE</scope>
    <source>
        <strain evidence="2">265260</strain>
    </source>
</reference>
<sequence length="800" mass="94350">MWNLDEKKLQEMLDGFLNFQEVWTLEKVKNMTLEEYTNIKKDNPNRDDFTFWIESKLDNLGSIWGGSAFKFGIYRRNDESQKESSSGRLYSQNYAWIAKYGNNENEAFNNIKEKIIQIIQASQDNNLKTIEKIDFGDAIKWKIAFHYQDVKNIKIVNIFSKNVLDLISLNEFKEKLKIYQIHKKLLENKNLSLVKMIENIAIPLWNKYGMDSQNYIDKMKNLFSEYLNKKKLDKNTINKYIQVIENISKEFLKENLYSCDLFSFDQNINKLNKNEEFKLKNSNGHNMYSSALNYYRAFLIDYYEQDIFITERVQSEESNMKIIPLNQILYGSPGTGKTYHTIDKALEILGENLESRDEKKAKFDEYVKNGQIVFTTFHQSYGYEEFVEGIKPSLNSDENSQINYKVKDGIFKELCKKALENRDDIESFNFYINDLKEKTKEDANNPEKYFQLPNTKYSIQYRGGKTFRIKFDDMSKNHKDYPVSIDNIEKLYKTSNIDEIYNSAYVKAILNYLKSQGLKDYKEKDEKINLPYIIIIDEINRGNVSKIFGELITLIEPSKRIGEKEELKVTLPYSGEKFGVPKNVYIIGTMNTADRSITSLDTALRRRFEFVEMMPNSDLLNNVFICKDVENPNEDEDYLGDDAKTEGYAEILQNILISINKRIEFLLDREKTIGHAFFMSEAVKFNKNNWIKPDEYEEDWYVLSISKLKKVFQNKIIPLLQEYFYNDYALINAVLNDNGMIFEDKKDDKYLQKIKNLDSVNSERSIYNIASFDDKIWDKIEIYQAIYNDEIANKLKNENE</sequence>
<accession>A0A5Y8Y8Z8</accession>
<evidence type="ECO:0000313" key="2">
    <source>
        <dbReference type="EMBL" id="ECQ5996899.1"/>
    </source>
</evidence>
<dbReference type="GO" id="GO:0016887">
    <property type="term" value="F:ATP hydrolysis activity"/>
    <property type="evidence" value="ECO:0007669"/>
    <property type="project" value="InterPro"/>
</dbReference>
<organism evidence="2">
    <name type="scientific">Campylobacter jejuni</name>
    <dbReference type="NCBI Taxonomy" id="197"/>
    <lineage>
        <taxon>Bacteria</taxon>
        <taxon>Pseudomonadati</taxon>
        <taxon>Campylobacterota</taxon>
        <taxon>Epsilonproteobacteria</taxon>
        <taxon>Campylobacterales</taxon>
        <taxon>Campylobacteraceae</taxon>
        <taxon>Campylobacter</taxon>
    </lineage>
</organism>
<dbReference type="InterPro" id="IPR027417">
    <property type="entry name" value="P-loop_NTPase"/>
</dbReference>
<dbReference type="PANTHER" id="PTHR37291:SF1">
    <property type="entry name" value="TYPE IV METHYL-DIRECTED RESTRICTION ENZYME ECOKMCRB SUBUNIT"/>
    <property type="match status" value="1"/>
</dbReference>
<dbReference type="EMBL" id="AAKBXL010000017">
    <property type="protein sequence ID" value="ECQ5996899.1"/>
    <property type="molecule type" value="Genomic_DNA"/>
</dbReference>
<dbReference type="Pfam" id="PF07728">
    <property type="entry name" value="AAA_5"/>
    <property type="match status" value="1"/>
</dbReference>
<dbReference type="RefSeq" id="WP_317735019.1">
    <property type="nucleotide sequence ID" value="NZ_AP028390.1"/>
</dbReference>
<evidence type="ECO:0000259" key="1">
    <source>
        <dbReference type="Pfam" id="PF07728"/>
    </source>
</evidence>
<dbReference type="PANTHER" id="PTHR37291">
    <property type="entry name" value="5-METHYLCYTOSINE-SPECIFIC RESTRICTION ENZYME B"/>
    <property type="match status" value="1"/>
</dbReference>
<dbReference type="AlphaFoldDB" id="A0A5Y8Y8Z8"/>
<dbReference type="InterPro" id="IPR011704">
    <property type="entry name" value="ATPase_dyneun-rel_AAA"/>
</dbReference>
<dbReference type="Gene3D" id="3.40.50.300">
    <property type="entry name" value="P-loop containing nucleotide triphosphate hydrolases"/>
    <property type="match status" value="1"/>
</dbReference>
<gene>
    <name evidence="2" type="ORF">FZV72_08090</name>
</gene>
<protein>
    <submittedName>
        <fullName evidence="2">McrB family protein</fullName>
    </submittedName>
</protein>
<proteinExistence type="predicted"/>
<dbReference type="InterPro" id="IPR052934">
    <property type="entry name" value="Methyl-DNA_Rec/Restrict_Enz"/>
</dbReference>
<comment type="caution">
    <text evidence="2">The sequence shown here is derived from an EMBL/GenBank/DDBJ whole genome shotgun (WGS) entry which is preliminary data.</text>
</comment>
<dbReference type="GO" id="GO:0005524">
    <property type="term" value="F:ATP binding"/>
    <property type="evidence" value="ECO:0007669"/>
    <property type="project" value="InterPro"/>
</dbReference>
<dbReference type="SUPFAM" id="SSF52540">
    <property type="entry name" value="P-loop containing nucleoside triphosphate hydrolases"/>
    <property type="match status" value="1"/>
</dbReference>
<name>A0A5Y8Y8Z8_CAMJU</name>